<evidence type="ECO:0000259" key="8">
    <source>
        <dbReference type="Pfam" id="PF16363"/>
    </source>
</evidence>
<comment type="catalytic activity">
    <reaction evidence="1 7">
        <text>GDP-alpha-D-mannose = GDP-4-dehydro-alpha-D-rhamnose + H2O</text>
        <dbReference type="Rhea" id="RHEA:23820"/>
        <dbReference type="ChEBI" id="CHEBI:15377"/>
        <dbReference type="ChEBI" id="CHEBI:57527"/>
        <dbReference type="ChEBI" id="CHEBI:57964"/>
        <dbReference type="EC" id="4.2.1.47"/>
    </reaction>
</comment>
<dbReference type="InterPro" id="IPR036291">
    <property type="entry name" value="NAD(P)-bd_dom_sf"/>
</dbReference>
<dbReference type="InterPro" id="IPR016040">
    <property type="entry name" value="NAD(P)-bd_dom"/>
</dbReference>
<dbReference type="HAMAP" id="MF_00955">
    <property type="entry name" value="GDP_Man_dehydratase"/>
    <property type="match status" value="1"/>
</dbReference>
<evidence type="ECO:0000256" key="1">
    <source>
        <dbReference type="ARBA" id="ARBA00000188"/>
    </source>
</evidence>
<dbReference type="Pfam" id="PF16363">
    <property type="entry name" value="GDP_Man_Dehyd"/>
    <property type="match status" value="1"/>
</dbReference>
<evidence type="ECO:0000256" key="6">
    <source>
        <dbReference type="ARBA" id="ARBA00059383"/>
    </source>
</evidence>
<comment type="function">
    <text evidence="6 7">Catalyzes the conversion of GDP-D-mannose to GDP-4-dehydro-6-deoxy-D-mannose.</text>
</comment>
<reference evidence="9 10" key="2">
    <citation type="submission" date="2020-05" db="EMBL/GenBank/DDBJ databases">
        <title>Draft genome sequence of Desulfovibrio sp. strainFSS-1.</title>
        <authorList>
            <person name="Shimoshige H."/>
            <person name="Kobayashi H."/>
            <person name="Maekawa T."/>
        </authorList>
    </citation>
    <scope>NUCLEOTIDE SEQUENCE [LARGE SCALE GENOMIC DNA]</scope>
    <source>
        <strain evidence="9 10">SIID29052-01</strain>
    </source>
</reference>
<keyword evidence="10" id="KW-1185">Reference proteome</keyword>
<dbReference type="AlphaFoldDB" id="A0A6V8M007"/>
<comment type="cofactor">
    <cofactor evidence="2 7">
        <name>NADP(+)</name>
        <dbReference type="ChEBI" id="CHEBI:58349"/>
    </cofactor>
</comment>
<protein>
    <recommendedName>
        <fullName evidence="4 7">GDP-mannose 4,6-dehydratase</fullName>
        <ecNumber evidence="4 7">4.2.1.47</ecNumber>
    </recommendedName>
    <alternativeName>
        <fullName evidence="7">GDP-D-mannose dehydratase</fullName>
    </alternativeName>
</protein>
<dbReference type="GO" id="GO:0070401">
    <property type="term" value="F:NADP+ binding"/>
    <property type="evidence" value="ECO:0007669"/>
    <property type="project" value="UniProtKB-UniRule"/>
</dbReference>
<keyword evidence="5 7" id="KW-0456">Lyase</keyword>
<dbReference type="SUPFAM" id="SSF51735">
    <property type="entry name" value="NAD(P)-binding Rossmann-fold domains"/>
    <property type="match status" value="1"/>
</dbReference>
<reference evidence="9 10" key="1">
    <citation type="submission" date="2020-04" db="EMBL/GenBank/DDBJ databases">
        <authorList>
            <consortium name="Desulfovibrio sp. FSS-1 genome sequencing consortium"/>
            <person name="Shimoshige H."/>
            <person name="Kobayashi H."/>
            <person name="Maekawa T."/>
        </authorList>
    </citation>
    <scope>NUCLEOTIDE SEQUENCE [LARGE SCALE GENOMIC DNA]</scope>
    <source>
        <strain evidence="9 10">SIID29052-01</strain>
    </source>
</reference>
<dbReference type="GO" id="GO:0042351">
    <property type="term" value="P:'de novo' GDP-L-fucose biosynthetic process"/>
    <property type="evidence" value="ECO:0007669"/>
    <property type="project" value="TreeGrafter"/>
</dbReference>
<dbReference type="InterPro" id="IPR006368">
    <property type="entry name" value="GDP_Man_deHydtase"/>
</dbReference>
<feature type="domain" description="NAD(P)-binding" evidence="8">
    <location>
        <begin position="5"/>
        <end position="310"/>
    </location>
</feature>
<dbReference type="PANTHER" id="PTHR43715">
    <property type="entry name" value="GDP-MANNOSE 4,6-DEHYDRATASE"/>
    <property type="match status" value="1"/>
</dbReference>
<evidence type="ECO:0000256" key="5">
    <source>
        <dbReference type="ARBA" id="ARBA00023239"/>
    </source>
</evidence>
<comment type="similarity">
    <text evidence="3 7">Belongs to the NAD(P)-dependent epimerase/dehydratase family. GDP-mannose 4,6-dehydratase subfamily.</text>
</comment>
<comment type="caution">
    <text evidence="7">Lacks conserved residue(s) required for the propagation of feature annotation.</text>
</comment>
<dbReference type="EC" id="4.2.1.47" evidence="4 7"/>
<proteinExistence type="inferred from homology"/>
<dbReference type="Gene3D" id="3.40.50.720">
    <property type="entry name" value="NAD(P)-binding Rossmann-like Domain"/>
    <property type="match status" value="1"/>
</dbReference>
<organism evidence="9 10">
    <name type="scientific">Fundidesulfovibrio magnetotacticus</name>
    <dbReference type="NCBI Taxonomy" id="2730080"/>
    <lineage>
        <taxon>Bacteria</taxon>
        <taxon>Pseudomonadati</taxon>
        <taxon>Thermodesulfobacteriota</taxon>
        <taxon>Desulfovibrionia</taxon>
        <taxon>Desulfovibrionales</taxon>
        <taxon>Desulfovibrionaceae</taxon>
        <taxon>Fundidesulfovibrio</taxon>
    </lineage>
</organism>
<evidence type="ECO:0000256" key="7">
    <source>
        <dbReference type="HAMAP-Rule" id="MF_00955"/>
    </source>
</evidence>
<evidence type="ECO:0000256" key="2">
    <source>
        <dbReference type="ARBA" id="ARBA00001937"/>
    </source>
</evidence>
<dbReference type="RefSeq" id="WP_173086741.1">
    <property type="nucleotide sequence ID" value="NZ_BLTE01000019.1"/>
</dbReference>
<keyword evidence="7" id="KW-0521">NADP</keyword>
<sequence length="324" mass="35270">MKSALIIGITGQDGAYLSRLLCDKGYRVAGTSRDAQMANRSGLAALGVADRVTIHSASVTDFRGLWQAVERCEPDEIYNLAGQSSVGLSFEQPLETFESVAAATLNILELLRLLGKPVRLYNACSTEVFGNAPGPADEESPFRPRSPYAVAKAAAHWAVANYREAYGLYACSGILSNHESPLRPQRFVTRKIVAAACRIAGGSGERLSLGNTDVVRDWGWAGEYVDAMWRMLQQDEPGDYVIATGRSFSLQDFIVRVFAELGLDHADHVDRNPGLLRPSDILVSRANPAKSQEKLGWRATMAMPEVAAAMVRAEQKTSHQETIA</sequence>
<gene>
    <name evidence="9" type="primary">gmd_1</name>
    <name evidence="7" type="synonym">gmd</name>
    <name evidence="9" type="ORF">NNJEOMEG_03467</name>
</gene>
<evidence type="ECO:0000256" key="4">
    <source>
        <dbReference type="ARBA" id="ARBA00011989"/>
    </source>
</evidence>
<dbReference type="FunFam" id="3.40.50.720:FF:000924">
    <property type="entry name" value="GDP-mannose 4,6 dehydratase"/>
    <property type="match status" value="1"/>
</dbReference>
<dbReference type="Gene3D" id="3.90.25.10">
    <property type="entry name" value="UDP-galactose 4-epimerase, domain 1"/>
    <property type="match status" value="1"/>
</dbReference>
<comment type="caution">
    <text evidence="9">The sequence shown here is derived from an EMBL/GenBank/DDBJ whole genome shotgun (WGS) entry which is preliminary data.</text>
</comment>
<name>A0A6V8M007_9BACT</name>
<dbReference type="Proteomes" id="UP000494245">
    <property type="component" value="Unassembled WGS sequence"/>
</dbReference>
<evidence type="ECO:0000313" key="10">
    <source>
        <dbReference type="Proteomes" id="UP000494245"/>
    </source>
</evidence>
<dbReference type="CDD" id="cd05260">
    <property type="entry name" value="GDP_MD_SDR_e"/>
    <property type="match status" value="1"/>
</dbReference>
<dbReference type="EMBL" id="BLTE01000019">
    <property type="protein sequence ID" value="GFK95599.1"/>
    <property type="molecule type" value="Genomic_DNA"/>
</dbReference>
<evidence type="ECO:0000256" key="3">
    <source>
        <dbReference type="ARBA" id="ARBA00009263"/>
    </source>
</evidence>
<dbReference type="PANTHER" id="PTHR43715:SF1">
    <property type="entry name" value="GDP-MANNOSE 4,6 DEHYDRATASE"/>
    <property type="match status" value="1"/>
</dbReference>
<dbReference type="GO" id="GO:0008446">
    <property type="term" value="F:GDP-mannose 4,6-dehydratase activity"/>
    <property type="evidence" value="ECO:0007669"/>
    <property type="project" value="UniProtKB-UniRule"/>
</dbReference>
<accession>A0A6V8M007</accession>
<evidence type="ECO:0000313" key="9">
    <source>
        <dbReference type="EMBL" id="GFK95599.1"/>
    </source>
</evidence>